<dbReference type="InterPro" id="IPR019748">
    <property type="entry name" value="FERM_central"/>
</dbReference>
<dbReference type="SMART" id="SM00295">
    <property type="entry name" value="B41"/>
    <property type="match status" value="1"/>
</dbReference>
<protein>
    <submittedName>
        <fullName evidence="6">Ferm domain-containing protein 1</fullName>
    </submittedName>
</protein>
<dbReference type="EMBL" id="SDOV01000004">
    <property type="protein sequence ID" value="KAH7642412.1"/>
    <property type="molecule type" value="Genomic_DNA"/>
</dbReference>
<dbReference type="Gene3D" id="2.30.29.30">
    <property type="entry name" value="Pleckstrin-homology domain (PH domain)/Phosphotyrosine-binding domain (PTB)"/>
    <property type="match status" value="1"/>
</dbReference>
<evidence type="ECO:0000313" key="6">
    <source>
        <dbReference type="EMBL" id="KAH7642412.1"/>
    </source>
</evidence>
<dbReference type="InterPro" id="IPR029071">
    <property type="entry name" value="Ubiquitin-like_domsf"/>
</dbReference>
<evidence type="ECO:0000256" key="2">
    <source>
        <dbReference type="ARBA" id="ARBA00022833"/>
    </source>
</evidence>
<dbReference type="PROSITE" id="PS50089">
    <property type="entry name" value="ZF_RING_2"/>
    <property type="match status" value="1"/>
</dbReference>
<dbReference type="GO" id="GO:0006511">
    <property type="term" value="P:ubiquitin-dependent protein catabolic process"/>
    <property type="evidence" value="ECO:0007669"/>
    <property type="project" value="TreeGrafter"/>
</dbReference>
<dbReference type="InterPro" id="IPR013083">
    <property type="entry name" value="Znf_RING/FYVE/PHD"/>
</dbReference>
<dbReference type="GO" id="GO:0004842">
    <property type="term" value="F:ubiquitin-protein transferase activity"/>
    <property type="evidence" value="ECO:0007669"/>
    <property type="project" value="TreeGrafter"/>
</dbReference>
<keyword evidence="1 3" id="KW-0863">Zinc-finger</keyword>
<organism evidence="6">
    <name type="scientific">Dermatophagoides farinae</name>
    <name type="common">American house dust mite</name>
    <dbReference type="NCBI Taxonomy" id="6954"/>
    <lineage>
        <taxon>Eukaryota</taxon>
        <taxon>Metazoa</taxon>
        <taxon>Ecdysozoa</taxon>
        <taxon>Arthropoda</taxon>
        <taxon>Chelicerata</taxon>
        <taxon>Arachnida</taxon>
        <taxon>Acari</taxon>
        <taxon>Acariformes</taxon>
        <taxon>Sarcoptiformes</taxon>
        <taxon>Astigmata</taxon>
        <taxon>Psoroptidia</taxon>
        <taxon>Analgoidea</taxon>
        <taxon>Pyroglyphidae</taxon>
        <taxon>Dermatophagoidinae</taxon>
        <taxon>Dermatophagoides</taxon>
    </lineage>
</organism>
<dbReference type="Pfam" id="PF13920">
    <property type="entry name" value="zf-C3HC4_3"/>
    <property type="match status" value="1"/>
</dbReference>
<gene>
    <name evidence="6" type="ORF">HUG17_5457</name>
</gene>
<evidence type="ECO:0000256" key="3">
    <source>
        <dbReference type="PROSITE-ProRule" id="PRU00175"/>
    </source>
</evidence>
<sequence>MKCLVFQPNNCAIEIILHHRAYGQDCLIKVCNLLDVIEINFFGLQYYRNGQPYWLVLRKRINQQMNVRMKTIRLYLKVKFYVLPHHIQQNATKHQFYLNICHYLETKVLKIDPEKRAKLIALIAQIEYGDFNEESYDLKILYSKWISILYHLEQIKRIPNPNRSLNNVKYRPTNCDILDYGSNYNIPLTVSKSKTMASDQQRHCDSIQQIIFWHQRFLGYSSNHAKSLFLKEALEIDDLGVDYFTVTSNKKNFRVGIGPRGITISSNNNDIKLITYNKLKEIHHQKSSHLLNYSFIITINYSDETNLTTEQKFRIYSEKDYYQFYRLLAEKRAFYSLPMIDQTIVPSRFNSNFSFLNDLMQTISTPSLLNIATSKSSTIVNKKSYVFDVDKTLKQFYDDIRRYIYHFNKHFDNVMLKNYQNAVLVQDSIIHHHHHHHYYPNQQEHYDNSEIMDNNKSLCKICLNDQICMAFIPCGHTSCEHCCLNIKNDVCPFCKCEMKSKQKIFL</sequence>
<dbReference type="Pfam" id="PF00373">
    <property type="entry name" value="FERM_M"/>
    <property type="match status" value="1"/>
</dbReference>
<dbReference type="OrthoDB" id="10037309at2759"/>
<dbReference type="PROSITE" id="PS50057">
    <property type="entry name" value="FERM_3"/>
    <property type="match status" value="1"/>
</dbReference>
<dbReference type="PANTHER" id="PTHR23280">
    <property type="entry name" value="4.1 G PROTEIN"/>
    <property type="match status" value="1"/>
</dbReference>
<accession>A0A9D4SHT0</accession>
<dbReference type="SUPFAM" id="SSF47031">
    <property type="entry name" value="Second domain of FERM"/>
    <property type="match status" value="1"/>
</dbReference>
<comment type="caution">
    <text evidence="6">The sequence shown here is derived from an EMBL/GenBank/DDBJ whole genome shotgun (WGS) entry which is preliminary data.</text>
</comment>
<name>A0A9D4SHT0_DERFA</name>
<dbReference type="GO" id="GO:0009887">
    <property type="term" value="P:animal organ morphogenesis"/>
    <property type="evidence" value="ECO:0007669"/>
    <property type="project" value="UniProtKB-ARBA"/>
</dbReference>
<reference evidence="6" key="2">
    <citation type="journal article" date="2021" name="World Allergy Organ. J.">
        <title>Chromosome-level assembly of Dermatophagoides farinae genome and transcriptome reveals two novel allergens Der f 37 and Der f 39.</title>
        <authorList>
            <person name="Chen J."/>
            <person name="Cai Z."/>
            <person name="Fan D."/>
            <person name="Hu J."/>
            <person name="Hou Y."/>
            <person name="He Y."/>
            <person name="Zhang Z."/>
            <person name="Zhao Z."/>
            <person name="Gao P."/>
            <person name="Hu W."/>
            <person name="Sun J."/>
            <person name="Li J."/>
            <person name="Ji K."/>
        </authorList>
    </citation>
    <scope>NUCLEOTIDE SEQUENCE</scope>
    <source>
        <strain evidence="6">JKM2019</strain>
    </source>
</reference>
<feature type="domain" description="FERM" evidence="4">
    <location>
        <begin position="1"/>
        <end position="339"/>
    </location>
</feature>
<dbReference type="PANTHER" id="PTHR23280:SF13">
    <property type="entry name" value="E3 UBIQUITIN-PROTEIN LIGASE MYLIP"/>
    <property type="match status" value="1"/>
</dbReference>
<dbReference type="Pfam" id="PF09379">
    <property type="entry name" value="FERM_N"/>
    <property type="match status" value="1"/>
</dbReference>
<dbReference type="AlphaFoldDB" id="A0A9D4SHT0"/>
<dbReference type="InterPro" id="IPR019749">
    <property type="entry name" value="Band_41_domain"/>
</dbReference>
<dbReference type="Gene3D" id="1.20.80.10">
    <property type="match status" value="1"/>
</dbReference>
<dbReference type="SUPFAM" id="SSF57850">
    <property type="entry name" value="RING/U-box"/>
    <property type="match status" value="1"/>
</dbReference>
<dbReference type="Gene3D" id="3.10.20.90">
    <property type="entry name" value="Phosphatidylinositol 3-kinase Catalytic Subunit, Chain A, domain 1"/>
    <property type="match status" value="1"/>
</dbReference>
<proteinExistence type="predicted"/>
<dbReference type="GO" id="GO:0008270">
    <property type="term" value="F:zinc ion binding"/>
    <property type="evidence" value="ECO:0007669"/>
    <property type="project" value="UniProtKB-KW"/>
</dbReference>
<dbReference type="InterPro" id="IPR011993">
    <property type="entry name" value="PH-like_dom_sf"/>
</dbReference>
<dbReference type="GO" id="GO:0071944">
    <property type="term" value="C:cell periphery"/>
    <property type="evidence" value="ECO:0007669"/>
    <property type="project" value="UniProtKB-ARBA"/>
</dbReference>
<evidence type="ECO:0000259" key="5">
    <source>
        <dbReference type="PROSITE" id="PS50089"/>
    </source>
</evidence>
<dbReference type="Gene3D" id="3.30.40.10">
    <property type="entry name" value="Zinc/RING finger domain, C3HC4 (zinc finger)"/>
    <property type="match status" value="1"/>
</dbReference>
<dbReference type="InterPro" id="IPR000299">
    <property type="entry name" value="FERM_domain"/>
</dbReference>
<keyword evidence="1 3" id="KW-0479">Metal-binding</keyword>
<evidence type="ECO:0000256" key="1">
    <source>
        <dbReference type="ARBA" id="ARBA00022771"/>
    </source>
</evidence>
<evidence type="ECO:0000259" key="4">
    <source>
        <dbReference type="PROSITE" id="PS50057"/>
    </source>
</evidence>
<dbReference type="CDD" id="cd14473">
    <property type="entry name" value="FERM_B-lobe"/>
    <property type="match status" value="1"/>
</dbReference>
<dbReference type="InterPro" id="IPR018979">
    <property type="entry name" value="FERM_N"/>
</dbReference>
<dbReference type="InterPro" id="IPR035963">
    <property type="entry name" value="FERM_2"/>
</dbReference>
<keyword evidence="2" id="KW-0862">Zinc</keyword>
<dbReference type="GO" id="GO:0048731">
    <property type="term" value="P:system development"/>
    <property type="evidence" value="ECO:0007669"/>
    <property type="project" value="UniProtKB-ARBA"/>
</dbReference>
<dbReference type="Proteomes" id="UP000828236">
    <property type="component" value="Unassembled WGS sequence"/>
</dbReference>
<feature type="domain" description="RING-type" evidence="5">
    <location>
        <begin position="459"/>
        <end position="495"/>
    </location>
</feature>
<dbReference type="InterPro" id="IPR014352">
    <property type="entry name" value="FERM/acyl-CoA-bd_prot_sf"/>
</dbReference>
<reference evidence="6" key="1">
    <citation type="submission" date="2020-06" db="EMBL/GenBank/DDBJ databases">
        <authorList>
            <person name="Ji K."/>
            <person name="Li J."/>
        </authorList>
    </citation>
    <scope>NUCLEOTIDE SEQUENCE</scope>
    <source>
        <strain evidence="6">JKM2019</strain>
        <tissue evidence="6">Whole body</tissue>
    </source>
</reference>
<dbReference type="InterPro" id="IPR001841">
    <property type="entry name" value="Znf_RING"/>
</dbReference>
<dbReference type="SUPFAM" id="SSF54236">
    <property type="entry name" value="Ubiquitin-like"/>
    <property type="match status" value="1"/>
</dbReference>